<gene>
    <name evidence="2" type="ORF">MANT1106_LOCUS19729</name>
</gene>
<reference evidence="2" key="1">
    <citation type="submission" date="2021-01" db="EMBL/GenBank/DDBJ databases">
        <authorList>
            <person name="Corre E."/>
            <person name="Pelletier E."/>
            <person name="Niang G."/>
            <person name="Scheremetjew M."/>
            <person name="Finn R."/>
            <person name="Kale V."/>
            <person name="Holt S."/>
            <person name="Cochrane G."/>
            <person name="Meng A."/>
            <person name="Brown T."/>
            <person name="Cohen L."/>
        </authorList>
    </citation>
    <scope>NUCLEOTIDE SEQUENCE</scope>
    <source>
        <strain evidence="2">SL-175</strain>
    </source>
</reference>
<feature type="compositionally biased region" description="Basic and acidic residues" evidence="1">
    <location>
        <begin position="249"/>
        <end position="272"/>
    </location>
</feature>
<evidence type="ECO:0000313" key="2">
    <source>
        <dbReference type="EMBL" id="CAD8720517.1"/>
    </source>
</evidence>
<proteinExistence type="predicted"/>
<dbReference type="AlphaFoldDB" id="A0A7S0T2A6"/>
<dbReference type="InterPro" id="IPR036457">
    <property type="entry name" value="PPM-type-like_dom_sf"/>
</dbReference>
<dbReference type="SUPFAM" id="SSF81606">
    <property type="entry name" value="PP2C-like"/>
    <property type="match status" value="1"/>
</dbReference>
<organism evidence="2">
    <name type="scientific">Mantoniella antarctica</name>
    <dbReference type="NCBI Taxonomy" id="81844"/>
    <lineage>
        <taxon>Eukaryota</taxon>
        <taxon>Viridiplantae</taxon>
        <taxon>Chlorophyta</taxon>
        <taxon>Mamiellophyceae</taxon>
        <taxon>Mamiellales</taxon>
        <taxon>Mamiellaceae</taxon>
        <taxon>Mantoniella</taxon>
    </lineage>
</organism>
<dbReference type="EMBL" id="HBFC01033224">
    <property type="protein sequence ID" value="CAD8720517.1"/>
    <property type="molecule type" value="Transcribed_RNA"/>
</dbReference>
<name>A0A7S0T2A6_9CHLO</name>
<protein>
    <submittedName>
        <fullName evidence="2">Uncharacterized protein</fullName>
    </submittedName>
</protein>
<evidence type="ECO:0000256" key="1">
    <source>
        <dbReference type="SAM" id="MobiDB-lite"/>
    </source>
</evidence>
<sequence>MDGFDRAAACLVACQLVGDDQLQVYGGGDSITYIFRPKLFTHHAILPGTNGHDLVIHRQRQMQIMIETRDGERAGPMEQLGMGYRIQSGSLLDKNFSGQNSVQLEDGDVIIMGTDGLENNLAYRDKNGQEISDEHKDIQKRHYKTDYDATSRLASMVLQWWRQGNGNLDPAQLVRWLLRQPGEHARLYPNVANLPSEMRDTCALKYDSADSRDDITVVVGVVKLKLSAGATPAREPSPGLADEVPPTTRENREELAKGKRAADPPRSKDPKKFRVAYSAPR</sequence>
<accession>A0A7S0T2A6</accession>
<dbReference type="Gene3D" id="3.60.40.10">
    <property type="entry name" value="PPM-type phosphatase domain"/>
    <property type="match status" value="1"/>
</dbReference>
<feature type="region of interest" description="Disordered" evidence="1">
    <location>
        <begin position="229"/>
        <end position="281"/>
    </location>
</feature>